<evidence type="ECO:0000256" key="1">
    <source>
        <dbReference type="ARBA" id="ARBA00004342"/>
    </source>
</evidence>
<dbReference type="EMBL" id="JBHFQA010000010">
    <property type="protein sequence ID" value="KAL2091814.1"/>
    <property type="molecule type" value="Genomic_DNA"/>
</dbReference>
<keyword evidence="2" id="KW-1003">Cell membrane</keyword>
<accession>A0ABD1JY76</accession>
<dbReference type="Proteomes" id="UP001591681">
    <property type="component" value="Unassembled WGS sequence"/>
</dbReference>
<comment type="caution">
    <text evidence="8">The sequence shown here is derived from an EMBL/GenBank/DDBJ whole genome shotgun (WGS) entry which is preliminary data.</text>
</comment>
<dbReference type="AlphaFoldDB" id="A0ABD1JY76"/>
<evidence type="ECO:0000256" key="6">
    <source>
        <dbReference type="ARBA" id="ARBA00023288"/>
    </source>
</evidence>
<keyword evidence="3" id="KW-0597">Phosphoprotein</keyword>
<evidence type="ECO:0000256" key="5">
    <source>
        <dbReference type="ARBA" id="ARBA00023136"/>
    </source>
</evidence>
<proteinExistence type="predicted"/>
<evidence type="ECO:0000256" key="7">
    <source>
        <dbReference type="SAM" id="MobiDB-lite"/>
    </source>
</evidence>
<sequence length="232" mass="24522">MSLFLGDVDTTKSTKTQKVTNISAATTVCHGEVGQRTAKLYEVRGKVIYKEYSGEASSAGKEACEGEEEEDGQVKLVSPLVAASNGGTASGVRDQAGVAGAGEARGRGAWSGPEDDVTEERDLISADKSSSLSFLEWQNRDDSDAQTTVAVEVDVKTEVVLIDEDDDMSLREKTVTDVSLMDGNAAELVCGRLRSGSTASSSLCKEESLATETPLPPIVEIKKGRCCCCTII</sequence>
<organism evidence="8 9">
    <name type="scientific">Coilia grayii</name>
    <name type="common">Gray's grenadier anchovy</name>
    <dbReference type="NCBI Taxonomy" id="363190"/>
    <lineage>
        <taxon>Eukaryota</taxon>
        <taxon>Metazoa</taxon>
        <taxon>Chordata</taxon>
        <taxon>Craniata</taxon>
        <taxon>Vertebrata</taxon>
        <taxon>Euteleostomi</taxon>
        <taxon>Actinopterygii</taxon>
        <taxon>Neopterygii</taxon>
        <taxon>Teleostei</taxon>
        <taxon>Clupei</taxon>
        <taxon>Clupeiformes</taxon>
        <taxon>Clupeoidei</taxon>
        <taxon>Engraulidae</taxon>
        <taxon>Coilinae</taxon>
        <taxon>Coilia</taxon>
    </lineage>
</organism>
<gene>
    <name evidence="8" type="ORF">ACEWY4_011612</name>
</gene>
<evidence type="ECO:0000256" key="3">
    <source>
        <dbReference type="ARBA" id="ARBA00022553"/>
    </source>
</evidence>
<reference evidence="8 9" key="1">
    <citation type="submission" date="2024-09" db="EMBL/GenBank/DDBJ databases">
        <title>A chromosome-level genome assembly of Gray's grenadier anchovy, Coilia grayii.</title>
        <authorList>
            <person name="Fu Z."/>
        </authorList>
    </citation>
    <scope>NUCLEOTIDE SEQUENCE [LARGE SCALE GENOMIC DNA]</scope>
    <source>
        <strain evidence="8">G4</strain>
        <tissue evidence="8">Muscle</tissue>
    </source>
</reference>
<keyword evidence="6" id="KW-0449">Lipoprotein</keyword>
<evidence type="ECO:0000313" key="9">
    <source>
        <dbReference type="Proteomes" id="UP001591681"/>
    </source>
</evidence>
<dbReference type="PANTHER" id="PTHR10498:SF10">
    <property type="entry name" value="PALM2 AND AKAP2 FUSION-RELATED"/>
    <property type="match status" value="1"/>
</dbReference>
<dbReference type="GO" id="GO:0005886">
    <property type="term" value="C:plasma membrane"/>
    <property type="evidence" value="ECO:0007669"/>
    <property type="project" value="UniProtKB-SubCell"/>
</dbReference>
<keyword evidence="5" id="KW-0472">Membrane</keyword>
<protein>
    <recommendedName>
        <fullName evidence="10">Paralemmin</fullName>
    </recommendedName>
</protein>
<keyword evidence="9" id="KW-1185">Reference proteome</keyword>
<name>A0ABD1JY76_9TELE</name>
<evidence type="ECO:0008006" key="10">
    <source>
        <dbReference type="Google" id="ProtNLM"/>
    </source>
</evidence>
<dbReference type="PANTHER" id="PTHR10498">
    <property type="entry name" value="PARALEMMIN-RELATED"/>
    <property type="match status" value="1"/>
</dbReference>
<keyword evidence="4" id="KW-0175">Coiled coil</keyword>
<feature type="region of interest" description="Disordered" evidence="7">
    <location>
        <begin position="86"/>
        <end position="115"/>
    </location>
</feature>
<evidence type="ECO:0000256" key="4">
    <source>
        <dbReference type="ARBA" id="ARBA00023054"/>
    </source>
</evidence>
<comment type="subcellular location">
    <subcellularLocation>
        <location evidence="1">Cell membrane</location>
        <topology evidence="1">Lipid-anchor</topology>
        <orientation evidence="1">Cytoplasmic side</orientation>
    </subcellularLocation>
</comment>
<evidence type="ECO:0000313" key="8">
    <source>
        <dbReference type="EMBL" id="KAL2091814.1"/>
    </source>
</evidence>
<evidence type="ECO:0000256" key="2">
    <source>
        <dbReference type="ARBA" id="ARBA00022475"/>
    </source>
</evidence>